<dbReference type="GO" id="GO:0008173">
    <property type="term" value="F:RNA methyltransferase activity"/>
    <property type="evidence" value="ECO:0007669"/>
    <property type="project" value="InterPro"/>
</dbReference>
<dbReference type="InterPro" id="IPR049560">
    <property type="entry name" value="MeTrfase_RsmB-F_NOP2_cat"/>
</dbReference>
<evidence type="ECO:0000313" key="10">
    <source>
        <dbReference type="Proteomes" id="UP000515908"/>
    </source>
</evidence>
<reference evidence="9 10" key="1">
    <citation type="submission" date="2020-08" db="EMBL/GenBank/DDBJ databases">
        <authorList>
            <person name="Newling K."/>
            <person name="Davey J."/>
            <person name="Forrester S."/>
        </authorList>
    </citation>
    <scope>NUCLEOTIDE SEQUENCE [LARGE SCALE GENOMIC DNA]</scope>
    <source>
        <strain evidence="10">Crithidia deanei Carvalho (ATCC PRA-265)</strain>
    </source>
</reference>
<evidence type="ECO:0000256" key="5">
    <source>
        <dbReference type="PROSITE-ProRule" id="PRU01023"/>
    </source>
</evidence>
<dbReference type="PANTHER" id="PTHR22807:SF16">
    <property type="entry name" value="SAM-DEPENDENT MTASE RSMB_NOP-TYPE DOMAIN-CONTAINING PROTEIN"/>
    <property type="match status" value="1"/>
</dbReference>
<dbReference type="PANTHER" id="PTHR22807">
    <property type="entry name" value="NOP2 YEAST -RELATED NOL1/NOP2/FMU SUN DOMAIN-CONTAINING"/>
    <property type="match status" value="1"/>
</dbReference>
<dbReference type="VEuPathDB" id="TriTrypDB:ADEAN_000608200"/>
<dbReference type="InterPro" id="IPR029063">
    <property type="entry name" value="SAM-dependent_MTases_sf"/>
</dbReference>
<evidence type="ECO:0000256" key="1">
    <source>
        <dbReference type="ARBA" id="ARBA00022603"/>
    </source>
</evidence>
<keyword evidence="1 5" id="KW-0489">Methyltransferase</keyword>
<dbReference type="Proteomes" id="UP000515908">
    <property type="component" value="Chromosome 11"/>
</dbReference>
<organism evidence="9 10">
    <name type="scientific">Angomonas deanei</name>
    <dbReference type="NCBI Taxonomy" id="59799"/>
    <lineage>
        <taxon>Eukaryota</taxon>
        <taxon>Discoba</taxon>
        <taxon>Euglenozoa</taxon>
        <taxon>Kinetoplastea</taxon>
        <taxon>Metakinetoplastina</taxon>
        <taxon>Trypanosomatida</taxon>
        <taxon>Trypanosomatidae</taxon>
        <taxon>Strigomonadinae</taxon>
        <taxon>Angomonas</taxon>
    </lineage>
</organism>
<feature type="binding site" evidence="5">
    <location>
        <position position="213"/>
    </location>
    <ligand>
        <name>S-adenosyl-L-methionine</name>
        <dbReference type="ChEBI" id="CHEBI:59789"/>
    </ligand>
</feature>
<feature type="active site" description="Nucleophile" evidence="5">
    <location>
        <position position="402"/>
    </location>
</feature>
<evidence type="ECO:0000256" key="3">
    <source>
        <dbReference type="ARBA" id="ARBA00022691"/>
    </source>
</evidence>
<comment type="similarity">
    <text evidence="5">Belongs to the class I-like SAM-binding methyltransferase superfamily. RsmB/NOP family.</text>
</comment>
<keyword evidence="7" id="KW-0812">Transmembrane</keyword>
<keyword evidence="7" id="KW-0472">Membrane</keyword>
<feature type="binding site" evidence="5">
    <location>
        <position position="245"/>
    </location>
    <ligand>
        <name>S-adenosyl-L-methionine</name>
        <dbReference type="ChEBI" id="CHEBI:59789"/>
    </ligand>
</feature>
<feature type="region of interest" description="Disordered" evidence="6">
    <location>
        <begin position="269"/>
        <end position="303"/>
    </location>
</feature>
<evidence type="ECO:0000313" key="9">
    <source>
        <dbReference type="EMBL" id="CAD2218591.1"/>
    </source>
</evidence>
<keyword evidence="3 5" id="KW-0949">S-adenosyl-L-methionine</keyword>
<evidence type="ECO:0000259" key="8">
    <source>
        <dbReference type="PROSITE" id="PS51686"/>
    </source>
</evidence>
<dbReference type="GO" id="GO:0003723">
    <property type="term" value="F:RNA binding"/>
    <property type="evidence" value="ECO:0007669"/>
    <property type="project" value="UniProtKB-UniRule"/>
</dbReference>
<accession>A0A7G2CI00</accession>
<keyword evidence="2 5" id="KW-0808">Transferase</keyword>
<dbReference type="SUPFAM" id="SSF53335">
    <property type="entry name" value="S-adenosyl-L-methionine-dependent methyltransferases"/>
    <property type="match status" value="1"/>
</dbReference>
<dbReference type="EMBL" id="LR877155">
    <property type="protein sequence ID" value="CAD2218591.1"/>
    <property type="molecule type" value="Genomic_DNA"/>
</dbReference>
<dbReference type="PRINTS" id="PR02008">
    <property type="entry name" value="RCMTFAMILY"/>
</dbReference>
<dbReference type="PROSITE" id="PS51686">
    <property type="entry name" value="SAM_MT_RSMB_NOP"/>
    <property type="match status" value="1"/>
</dbReference>
<dbReference type="AlphaFoldDB" id="A0A7G2CI00"/>
<dbReference type="GO" id="GO:0001510">
    <property type="term" value="P:RNA methylation"/>
    <property type="evidence" value="ECO:0007669"/>
    <property type="project" value="InterPro"/>
</dbReference>
<feature type="binding site" evidence="5">
    <location>
        <position position="328"/>
    </location>
    <ligand>
        <name>S-adenosyl-L-methionine</name>
        <dbReference type="ChEBI" id="CHEBI:59789"/>
    </ligand>
</feature>
<sequence length="506" mass="55199">MIIGEATPVPSVVDVHGLRCFFTSYQPSLSLIFFVYTTTLVLILLRLKHEMSATVHYPTRFSDALVDHCKSGHVPPEVFCDVAKQVPTLPRYVRMHPSVVSSFQAAKSDVSHLVAEMIEWLSRELDVPSTAIHYVEWSLSYWCFAVPRSTSLSDKAAYKRGDIVPMDVASVAAVMALSPCEGDVVLDVCCAPAMKLCTIADRVGQSGLVVGVDLSTDRLFTARSLVARHGASSTTGSSSVLFSGDGCTFDMKKGLETFDPLSERVKVKSNGLTANEERRLGKKRSRKGSSVGTPGTETCSPVYAPLTGRETLKQRCASLPLFDHVLVDAECTHDGSIAHLDLGEAGTAGHAGIGNTHRTLHINVNNDNTDNPVKAIPDLQLQLLLNGYAQLKNGGTLVYATCSFSFLQNEKVLVRFLQTEHGTSHPEVIPAFASCSGEGQHHLVSLQSRLNACHDHYSIVSNGLREMGRTDLLEDMKKGLLGSRFYPCVFQTSFQYIVKIRKVPVE</sequence>
<dbReference type="InterPro" id="IPR023267">
    <property type="entry name" value="RCMT"/>
</dbReference>
<keyword evidence="4 5" id="KW-0694">RNA-binding</keyword>
<gene>
    <name evidence="9" type="ORF">ADEAN_000608200</name>
</gene>
<feature type="domain" description="SAM-dependent MTase RsmB/NOP-type" evidence="8">
    <location>
        <begin position="81"/>
        <end position="503"/>
    </location>
</feature>
<evidence type="ECO:0000256" key="4">
    <source>
        <dbReference type="ARBA" id="ARBA00022884"/>
    </source>
</evidence>
<keyword evidence="7" id="KW-1133">Transmembrane helix</keyword>
<feature type="transmembrane region" description="Helical" evidence="7">
    <location>
        <begin position="28"/>
        <end position="47"/>
    </location>
</feature>
<evidence type="ECO:0000256" key="6">
    <source>
        <dbReference type="SAM" id="MobiDB-lite"/>
    </source>
</evidence>
<proteinExistence type="inferred from homology"/>
<protein>
    <submittedName>
        <fullName evidence="9">16S rRNA methyltransferase RsmB/F, putative</fullName>
    </submittedName>
</protein>
<dbReference type="Pfam" id="PF01189">
    <property type="entry name" value="Methyltr_RsmB-F"/>
    <property type="match status" value="1"/>
</dbReference>
<evidence type="ECO:0000256" key="2">
    <source>
        <dbReference type="ARBA" id="ARBA00022679"/>
    </source>
</evidence>
<comment type="caution">
    <text evidence="5">Lacks conserved residue(s) required for the propagation of feature annotation.</text>
</comment>
<dbReference type="InterPro" id="IPR001678">
    <property type="entry name" value="MeTrfase_RsmB-F_NOP2_dom"/>
</dbReference>
<keyword evidence="10" id="KW-1185">Reference proteome</keyword>
<dbReference type="Gene3D" id="3.40.50.150">
    <property type="entry name" value="Vaccinia Virus protein VP39"/>
    <property type="match status" value="1"/>
</dbReference>
<name>A0A7G2CI00_9TRYP</name>
<evidence type="ECO:0000256" key="7">
    <source>
        <dbReference type="SAM" id="Phobius"/>
    </source>
</evidence>